<gene>
    <name evidence="9" type="ORF">CITRO92_0523</name>
</gene>
<dbReference type="KEGG" id="caf:AL524_06055"/>
<evidence type="ECO:0000313" key="9">
    <source>
        <dbReference type="EMBL" id="SAY87144.1"/>
    </source>
</evidence>
<dbReference type="Gene3D" id="2.60.40.10">
    <property type="entry name" value="Immunoglobulins"/>
    <property type="match status" value="2"/>
</dbReference>
<name>A0AAP5RMB0_CITAM</name>
<feature type="domain" description="Pili assembly chaperone C-terminal" evidence="8">
    <location>
        <begin position="167"/>
        <end position="231"/>
    </location>
</feature>
<dbReference type="GeneID" id="93034727"/>
<evidence type="ECO:0000313" key="10">
    <source>
        <dbReference type="Proteomes" id="UP000245995"/>
    </source>
</evidence>
<proteinExistence type="inferred from homology"/>
<organism evidence="9 10">
    <name type="scientific">Citrobacter amalonaticus</name>
    <dbReference type="NCBI Taxonomy" id="35703"/>
    <lineage>
        <taxon>Bacteria</taxon>
        <taxon>Pseudomonadati</taxon>
        <taxon>Pseudomonadota</taxon>
        <taxon>Gammaproteobacteria</taxon>
        <taxon>Enterobacterales</taxon>
        <taxon>Enterobacteriaceae</taxon>
        <taxon>Citrobacter</taxon>
    </lineage>
</organism>
<evidence type="ECO:0000256" key="1">
    <source>
        <dbReference type="ARBA" id="ARBA00004418"/>
    </source>
</evidence>
<dbReference type="PANTHER" id="PTHR30251:SF2">
    <property type="entry name" value="FIMBRIAL CHAPERONE YADV-RELATED"/>
    <property type="match status" value="1"/>
</dbReference>
<comment type="subcellular location">
    <subcellularLocation>
        <location evidence="1">Periplasm</location>
    </subcellularLocation>
</comment>
<sequence>MMKKLIRNSFLLTSILTCAPAISGVQVGATRIVYPSNSDEVQLTVQSKNTSTNHLVQAWVSNIDDQGDAPFIATPPLMKLGAGQETIFHFIYAKKGAELPKDRESVFWANIKFIASTPENMRDQSKLQIASRTRIKLFYRPTSLKDNEAFSAYEKINFSRQGNALNITNPTPFYVTFNSITVDGKPVTAPKDTLTAMTMMVAPYGHISLPAALKANSVIKWNAISDYGSATPSKESVLK</sequence>
<dbReference type="InterPro" id="IPR008962">
    <property type="entry name" value="PapD-like_sf"/>
</dbReference>
<dbReference type="InterPro" id="IPR016148">
    <property type="entry name" value="Pili_assmbl_chaperone_C"/>
</dbReference>
<keyword evidence="3 6" id="KW-0732">Signal</keyword>
<reference evidence="9 10" key="1">
    <citation type="submission" date="2016-04" db="EMBL/GenBank/DDBJ databases">
        <authorList>
            <person name="Regsiter A."/>
            <person name="William W."/>
        </authorList>
    </citation>
    <scope>NUCLEOTIDE SEQUENCE [LARGE SCALE GENOMIC DNA]</scope>
    <source>
        <strain evidence="9 10">92</strain>
    </source>
</reference>
<dbReference type="SUPFAM" id="SSF49354">
    <property type="entry name" value="PapD-like"/>
    <property type="match status" value="1"/>
</dbReference>
<dbReference type="Pfam" id="PF02753">
    <property type="entry name" value="PapD_C"/>
    <property type="match status" value="1"/>
</dbReference>
<dbReference type="Pfam" id="PF00345">
    <property type="entry name" value="PapD_N"/>
    <property type="match status" value="1"/>
</dbReference>
<evidence type="ECO:0000256" key="4">
    <source>
        <dbReference type="ARBA" id="ARBA00022764"/>
    </source>
</evidence>
<dbReference type="InterPro" id="IPR036316">
    <property type="entry name" value="Pili_assmbl_chap_C_dom_sf"/>
</dbReference>
<evidence type="ECO:0000256" key="2">
    <source>
        <dbReference type="ARBA" id="ARBA00007399"/>
    </source>
</evidence>
<evidence type="ECO:0000256" key="5">
    <source>
        <dbReference type="ARBA" id="ARBA00023186"/>
    </source>
</evidence>
<feature type="chain" id="PRO_5043284839" evidence="6">
    <location>
        <begin position="24"/>
        <end position="239"/>
    </location>
</feature>
<comment type="similarity">
    <text evidence="2">Belongs to the periplasmic pilus chaperone family.</text>
</comment>
<evidence type="ECO:0000259" key="8">
    <source>
        <dbReference type="Pfam" id="PF02753"/>
    </source>
</evidence>
<feature type="signal peptide" evidence="6">
    <location>
        <begin position="1"/>
        <end position="23"/>
    </location>
</feature>
<dbReference type="Proteomes" id="UP000245995">
    <property type="component" value="Chromosome CITRO92"/>
</dbReference>
<accession>A0AAP5RMB0</accession>
<evidence type="ECO:0000256" key="3">
    <source>
        <dbReference type="ARBA" id="ARBA00022729"/>
    </source>
</evidence>
<dbReference type="AlphaFoldDB" id="A0AAP5RMB0"/>
<dbReference type="InterPro" id="IPR013783">
    <property type="entry name" value="Ig-like_fold"/>
</dbReference>
<evidence type="ECO:0000256" key="6">
    <source>
        <dbReference type="SAM" id="SignalP"/>
    </source>
</evidence>
<dbReference type="RefSeq" id="WP_051642297.1">
    <property type="nucleotide sequence ID" value="NZ_ABJEES020000025.1"/>
</dbReference>
<dbReference type="GO" id="GO:0030288">
    <property type="term" value="C:outer membrane-bounded periplasmic space"/>
    <property type="evidence" value="ECO:0007669"/>
    <property type="project" value="InterPro"/>
</dbReference>
<dbReference type="InterPro" id="IPR016147">
    <property type="entry name" value="Pili_assmbl_chaperone_N"/>
</dbReference>
<dbReference type="InterPro" id="IPR001829">
    <property type="entry name" value="Pili_assmbl_chaperone_bac"/>
</dbReference>
<dbReference type="InterPro" id="IPR050643">
    <property type="entry name" value="Periplasmic_pilus_chap"/>
</dbReference>
<feature type="domain" description="Pili assembly chaperone N-terminal" evidence="7">
    <location>
        <begin position="24"/>
        <end position="144"/>
    </location>
</feature>
<dbReference type="PRINTS" id="PR00969">
    <property type="entry name" value="CHAPERONPILI"/>
</dbReference>
<dbReference type="EMBL" id="LT556085">
    <property type="protein sequence ID" value="SAY87144.1"/>
    <property type="molecule type" value="Genomic_DNA"/>
</dbReference>
<dbReference type="SUPFAM" id="SSF49584">
    <property type="entry name" value="Periplasmic chaperone C-domain"/>
    <property type="match status" value="1"/>
</dbReference>
<dbReference type="PANTHER" id="PTHR30251">
    <property type="entry name" value="PILUS ASSEMBLY CHAPERONE"/>
    <property type="match status" value="1"/>
</dbReference>
<keyword evidence="4" id="KW-0574">Periplasm</keyword>
<keyword evidence="5" id="KW-0143">Chaperone</keyword>
<evidence type="ECO:0000259" key="7">
    <source>
        <dbReference type="Pfam" id="PF00345"/>
    </source>
</evidence>
<dbReference type="GO" id="GO:0071555">
    <property type="term" value="P:cell wall organization"/>
    <property type="evidence" value="ECO:0007669"/>
    <property type="project" value="InterPro"/>
</dbReference>
<protein>
    <submittedName>
        <fullName evidence="9">Pili assembly chaperone</fullName>
    </submittedName>
</protein>